<feature type="transmembrane region" description="Helical" evidence="7">
    <location>
        <begin position="18"/>
        <end position="39"/>
    </location>
</feature>
<evidence type="ECO:0000256" key="2">
    <source>
        <dbReference type="ARBA" id="ARBA00010792"/>
    </source>
</evidence>
<dbReference type="AlphaFoldDB" id="A0A1V8ZXR1"/>
<evidence type="ECO:0000256" key="5">
    <source>
        <dbReference type="ARBA" id="ARBA00022989"/>
    </source>
</evidence>
<evidence type="ECO:0000256" key="4">
    <source>
        <dbReference type="ARBA" id="ARBA00022692"/>
    </source>
</evidence>
<evidence type="ECO:0000313" key="10">
    <source>
        <dbReference type="EMBL" id="OQO89709.1"/>
    </source>
</evidence>
<evidence type="ECO:0000256" key="7">
    <source>
        <dbReference type="RuleBase" id="RU367016"/>
    </source>
</evidence>
<feature type="transmembrane region" description="Helical" evidence="7">
    <location>
        <begin position="176"/>
        <end position="197"/>
    </location>
</feature>
<sequence>MSSVGGWLDSIAEFPLPALLGVAALFGFAESGLGVGMFVPGETVMLVLAASLQENHALVALFVIAGVSNSMGDHVGYLLGRRYGERMRGTGVVRRLGVEKWDRATVALRKHGASAVFLTRVIPIVRTFTPAAAGVSAVRYRYFLPASLCGAYTWAIVYVTAGALAGASIAQVEKTIGDWGLIALGLLTVSVAGVVLWRRRRRAASALTPGSGELAHGHGRGPGDERAPGE</sequence>
<dbReference type="GO" id="GO:0005886">
    <property type="term" value="C:plasma membrane"/>
    <property type="evidence" value="ECO:0007669"/>
    <property type="project" value="UniProtKB-SubCell"/>
</dbReference>
<keyword evidence="11" id="KW-1185">Reference proteome</keyword>
<comment type="similarity">
    <text evidence="2 7">Belongs to the DedA family.</text>
</comment>
<evidence type="ECO:0000256" key="3">
    <source>
        <dbReference type="ARBA" id="ARBA00022475"/>
    </source>
</evidence>
<keyword evidence="6 7" id="KW-0472">Membrane</keyword>
<dbReference type="PANTHER" id="PTHR30353">
    <property type="entry name" value="INNER MEMBRANE PROTEIN DEDA-RELATED"/>
    <property type="match status" value="1"/>
</dbReference>
<dbReference type="InterPro" id="IPR032818">
    <property type="entry name" value="DedA-like"/>
</dbReference>
<feature type="transmembrane region" description="Helical" evidence="7">
    <location>
        <begin position="149"/>
        <end position="170"/>
    </location>
</feature>
<dbReference type="InterPro" id="IPR032816">
    <property type="entry name" value="VTT_dom"/>
</dbReference>
<evidence type="ECO:0000256" key="6">
    <source>
        <dbReference type="ARBA" id="ARBA00023136"/>
    </source>
</evidence>
<gene>
    <name evidence="10" type="ORF">B1813_22695</name>
</gene>
<keyword evidence="3 7" id="KW-1003">Cell membrane</keyword>
<dbReference type="Pfam" id="PF09335">
    <property type="entry name" value="VTT_dom"/>
    <property type="match status" value="1"/>
</dbReference>
<dbReference type="STRING" id="1962155.B1813_22695"/>
<evidence type="ECO:0000256" key="8">
    <source>
        <dbReference type="SAM" id="MobiDB-lite"/>
    </source>
</evidence>
<organism evidence="10 11">
    <name type="scientific">Saccharomonospora piscinae</name>
    <dbReference type="NCBI Taxonomy" id="687388"/>
    <lineage>
        <taxon>Bacteria</taxon>
        <taxon>Bacillati</taxon>
        <taxon>Actinomycetota</taxon>
        <taxon>Actinomycetes</taxon>
        <taxon>Pseudonocardiales</taxon>
        <taxon>Pseudonocardiaceae</taxon>
        <taxon>Saccharomonospora</taxon>
    </lineage>
</organism>
<feature type="domain" description="VTT" evidence="9">
    <location>
        <begin position="40"/>
        <end position="163"/>
    </location>
</feature>
<comment type="subcellular location">
    <subcellularLocation>
        <location evidence="1 7">Cell membrane</location>
        <topology evidence="1 7">Multi-pass membrane protein</topology>
    </subcellularLocation>
</comment>
<feature type="compositionally biased region" description="Basic and acidic residues" evidence="8">
    <location>
        <begin position="221"/>
        <end position="230"/>
    </location>
</feature>
<feature type="region of interest" description="Disordered" evidence="8">
    <location>
        <begin position="208"/>
        <end position="230"/>
    </location>
</feature>
<protein>
    <recommendedName>
        <fullName evidence="9">VTT domain-containing protein</fullName>
    </recommendedName>
</protein>
<feature type="transmembrane region" description="Helical" evidence="7">
    <location>
        <begin position="59"/>
        <end position="79"/>
    </location>
</feature>
<dbReference type="Proteomes" id="UP000192591">
    <property type="component" value="Unassembled WGS sequence"/>
</dbReference>
<evidence type="ECO:0000259" key="9">
    <source>
        <dbReference type="Pfam" id="PF09335"/>
    </source>
</evidence>
<evidence type="ECO:0000256" key="1">
    <source>
        <dbReference type="ARBA" id="ARBA00004651"/>
    </source>
</evidence>
<keyword evidence="4 7" id="KW-0812">Transmembrane</keyword>
<accession>A0A1V8ZXR1</accession>
<keyword evidence="5 7" id="KW-1133">Transmembrane helix</keyword>
<evidence type="ECO:0000313" key="11">
    <source>
        <dbReference type="Proteomes" id="UP000192591"/>
    </source>
</evidence>
<dbReference type="PANTHER" id="PTHR30353:SF0">
    <property type="entry name" value="TRANSMEMBRANE PROTEIN"/>
    <property type="match status" value="1"/>
</dbReference>
<dbReference type="EMBL" id="MWIH01000009">
    <property type="protein sequence ID" value="OQO89709.1"/>
    <property type="molecule type" value="Genomic_DNA"/>
</dbReference>
<comment type="caution">
    <text evidence="10">The sequence shown here is derived from an EMBL/GenBank/DDBJ whole genome shotgun (WGS) entry which is preliminary data.</text>
</comment>
<name>A0A1V8ZXR1_SACPI</name>
<proteinExistence type="inferred from homology"/>
<reference evidence="10 11" key="1">
    <citation type="submission" date="2017-02" db="EMBL/GenBank/DDBJ databases">
        <title>Draft genome of Saccharomonospora sp. 154.</title>
        <authorList>
            <person name="Alonso-Carmona G.S."/>
            <person name="De La Haba R."/>
            <person name="Vera-Gargallo B."/>
            <person name="Sandoval-Trujillo A.H."/>
            <person name="Ramirez-Duran N."/>
            <person name="Ventosa A."/>
        </authorList>
    </citation>
    <scope>NUCLEOTIDE SEQUENCE [LARGE SCALE GENOMIC DNA]</scope>
    <source>
        <strain evidence="10 11">LRS4.154</strain>
    </source>
</reference>